<reference evidence="1 2" key="1">
    <citation type="submission" date="2021-01" db="EMBL/GenBank/DDBJ databases">
        <title>Whole genome shotgun sequence of Actinoplanes couchii NBRC 106145.</title>
        <authorList>
            <person name="Komaki H."/>
            <person name="Tamura T."/>
        </authorList>
    </citation>
    <scope>NUCLEOTIDE SEQUENCE [LARGE SCALE GENOMIC DNA]</scope>
    <source>
        <strain evidence="1 2">NBRC 106145</strain>
    </source>
</reference>
<keyword evidence="2" id="KW-1185">Reference proteome</keyword>
<organism evidence="1 2">
    <name type="scientific">Actinoplanes couchii</name>
    <dbReference type="NCBI Taxonomy" id="403638"/>
    <lineage>
        <taxon>Bacteria</taxon>
        <taxon>Bacillati</taxon>
        <taxon>Actinomycetota</taxon>
        <taxon>Actinomycetes</taxon>
        <taxon>Micromonosporales</taxon>
        <taxon>Micromonosporaceae</taxon>
        <taxon>Actinoplanes</taxon>
    </lineage>
</organism>
<evidence type="ECO:0000313" key="2">
    <source>
        <dbReference type="Proteomes" id="UP000612282"/>
    </source>
</evidence>
<dbReference type="Proteomes" id="UP000612282">
    <property type="component" value="Unassembled WGS sequence"/>
</dbReference>
<name>A0ABQ3XLQ4_9ACTN</name>
<sequence length="190" mass="20494">MRRCTDMAVADWLVQSATAAHQLIVMGPEGFGAYARLRYVPDPAAVGQSENDIDLPADHPHDLDQARRALHLLAAHTATPDDCFFAVWDGYSDIHLPPGPLLTGLPYREFALLRGPLRAIDSWEADFGDGFPIAPPGFVWPADQSWCFTSDVDPHFAGIGAGPTAIGVLLGDPVLDVVAADPGAEQPFYY</sequence>
<accession>A0ABQ3XLQ4</accession>
<comment type="caution">
    <text evidence="1">The sequence shown here is derived from an EMBL/GenBank/DDBJ whole genome shotgun (WGS) entry which is preliminary data.</text>
</comment>
<proteinExistence type="predicted"/>
<dbReference type="EMBL" id="BOMG01000097">
    <property type="protein sequence ID" value="GID59423.1"/>
    <property type="molecule type" value="Genomic_DNA"/>
</dbReference>
<gene>
    <name evidence="1" type="ORF">Aco03nite_078270</name>
</gene>
<protein>
    <submittedName>
        <fullName evidence="1">Uncharacterized protein</fullName>
    </submittedName>
</protein>
<evidence type="ECO:0000313" key="1">
    <source>
        <dbReference type="EMBL" id="GID59423.1"/>
    </source>
</evidence>